<dbReference type="InterPro" id="IPR007055">
    <property type="entry name" value="BON_dom"/>
</dbReference>
<keyword evidence="4" id="KW-1185">Reference proteome</keyword>
<dbReference type="EMBL" id="CP030844">
    <property type="protein sequence ID" value="AXC16428.1"/>
    <property type="molecule type" value="Genomic_DNA"/>
</dbReference>
<organism evidence="3 4">
    <name type="scientific">Acidisarcina polymorpha</name>
    <dbReference type="NCBI Taxonomy" id="2211140"/>
    <lineage>
        <taxon>Bacteria</taxon>
        <taxon>Pseudomonadati</taxon>
        <taxon>Acidobacteriota</taxon>
        <taxon>Terriglobia</taxon>
        <taxon>Terriglobales</taxon>
        <taxon>Acidobacteriaceae</taxon>
        <taxon>Acidisarcina</taxon>
    </lineage>
</organism>
<protein>
    <recommendedName>
        <fullName evidence="2">BON domain-containing protein</fullName>
    </recommendedName>
</protein>
<evidence type="ECO:0000313" key="3">
    <source>
        <dbReference type="EMBL" id="AXC16428.1"/>
    </source>
</evidence>
<dbReference type="PROSITE" id="PS50914">
    <property type="entry name" value="BON"/>
    <property type="match status" value="1"/>
</dbReference>
<dbReference type="OrthoDB" id="120414at2"/>
<evidence type="ECO:0000259" key="2">
    <source>
        <dbReference type="PROSITE" id="PS50914"/>
    </source>
</evidence>
<evidence type="ECO:0000256" key="1">
    <source>
        <dbReference type="SAM" id="SignalP"/>
    </source>
</evidence>
<keyword evidence="3" id="KW-0614">Plasmid</keyword>
<reference evidence="3 4" key="1">
    <citation type="journal article" date="2018" name="Front. Microbiol.">
        <title>Hydrolytic Capabilities as a Key to Environmental Success: Chitinolytic and Cellulolytic Acidobacteria From Acidic Sub-arctic Soils and Boreal Peatlands.</title>
        <authorList>
            <person name="Belova S.E."/>
            <person name="Ravin N.V."/>
            <person name="Pankratov T.A."/>
            <person name="Rakitin A.L."/>
            <person name="Ivanova A.A."/>
            <person name="Beletsky A.V."/>
            <person name="Mardanov A.V."/>
            <person name="Sinninghe Damste J.S."/>
            <person name="Dedysh S.N."/>
        </authorList>
    </citation>
    <scope>NUCLEOTIDE SEQUENCE [LARGE SCALE GENOMIC DNA]</scope>
    <source>
        <strain evidence="3 4">SBC82</strain>
        <plasmid evidence="4">pacpol3</plasmid>
    </source>
</reference>
<feature type="domain" description="BON" evidence="2">
    <location>
        <begin position="34"/>
        <end position="102"/>
    </location>
</feature>
<dbReference type="Pfam" id="PF04972">
    <property type="entry name" value="BON"/>
    <property type="match status" value="1"/>
</dbReference>
<dbReference type="AlphaFoldDB" id="A0A2Z5GBR5"/>
<feature type="chain" id="PRO_5016337891" description="BON domain-containing protein" evidence="1">
    <location>
        <begin position="26"/>
        <end position="277"/>
    </location>
</feature>
<dbReference type="RefSeq" id="WP_114211561.1">
    <property type="nucleotide sequence ID" value="NZ_CP030844.1"/>
</dbReference>
<feature type="signal peptide" evidence="1">
    <location>
        <begin position="1"/>
        <end position="25"/>
    </location>
</feature>
<geneLocation type="plasmid" evidence="4">
    <name>pacpol3</name>
</geneLocation>
<keyword evidence="1" id="KW-0732">Signal</keyword>
<sequence>MPLRFSSLHFAVAASFIISAPTAITTPLAAQSISDDALAAKVNQTLFAEAAFQDATIQATAHNGTVTLTGSVPNSAARILASTETDQLEGVKTVLNNLIVGSMLTQEPPAPLPRETRTLSLPNHSILAIRLDDYVSTETAKVGDTFHGVVSSAVYCSGYPLLPAGTPVLGHVIEAKSASKLHGLPMLTISLMAVRVNGSNNEAVDVPISTIPLSTRVKGTGTLQLGRQIELPPQTALRFESSTVTEIPVEFSGGKPVYRQAASGKATLDHSSKSQSN</sequence>
<dbReference type="KEGG" id="abas:ACPOL_7238"/>
<proteinExistence type="predicted"/>
<accession>A0A2Z5GBR5</accession>
<dbReference type="Gene3D" id="3.30.1340.30">
    <property type="match status" value="1"/>
</dbReference>
<name>A0A2Z5GBR5_9BACT</name>
<evidence type="ECO:0000313" key="4">
    <source>
        <dbReference type="Proteomes" id="UP000253606"/>
    </source>
</evidence>
<gene>
    <name evidence="3" type="ORF">ACPOL_7238</name>
</gene>
<dbReference type="Proteomes" id="UP000253606">
    <property type="component" value="Plasmid pACPOL3"/>
</dbReference>